<protein>
    <submittedName>
        <fullName evidence="2">Uncharacterized protein</fullName>
    </submittedName>
</protein>
<reference evidence="2" key="1">
    <citation type="submission" date="2020-04" db="EMBL/GenBank/DDBJ databases">
        <authorList>
            <person name="Alioto T."/>
            <person name="Alioto T."/>
            <person name="Gomez Garrido J."/>
        </authorList>
    </citation>
    <scope>NUCLEOTIDE SEQUENCE</scope>
    <source>
        <strain evidence="2">A484AB</strain>
    </source>
</reference>
<gene>
    <name evidence="2" type="ORF">PACLA_8A056724</name>
</gene>
<feature type="region of interest" description="Disordered" evidence="1">
    <location>
        <begin position="55"/>
        <end position="83"/>
    </location>
</feature>
<accession>A0A6S7JWU4</accession>
<name>A0A6S7JWU4_PARCT</name>
<feature type="non-terminal residue" evidence="2">
    <location>
        <position position="122"/>
    </location>
</feature>
<comment type="caution">
    <text evidence="2">The sequence shown here is derived from an EMBL/GenBank/DDBJ whole genome shotgun (WGS) entry which is preliminary data.</text>
</comment>
<dbReference type="AlphaFoldDB" id="A0A6S7JWU4"/>
<feature type="compositionally biased region" description="Polar residues" evidence="1">
    <location>
        <begin position="55"/>
        <end position="70"/>
    </location>
</feature>
<evidence type="ECO:0000313" key="2">
    <source>
        <dbReference type="EMBL" id="CAB4037365.1"/>
    </source>
</evidence>
<evidence type="ECO:0000313" key="3">
    <source>
        <dbReference type="Proteomes" id="UP001152795"/>
    </source>
</evidence>
<dbReference type="EMBL" id="CACRXK020022991">
    <property type="protein sequence ID" value="CAB4037365.1"/>
    <property type="molecule type" value="Genomic_DNA"/>
</dbReference>
<evidence type="ECO:0000256" key="1">
    <source>
        <dbReference type="SAM" id="MobiDB-lite"/>
    </source>
</evidence>
<organism evidence="2 3">
    <name type="scientific">Paramuricea clavata</name>
    <name type="common">Red gorgonian</name>
    <name type="synonym">Violescent sea-whip</name>
    <dbReference type="NCBI Taxonomy" id="317549"/>
    <lineage>
        <taxon>Eukaryota</taxon>
        <taxon>Metazoa</taxon>
        <taxon>Cnidaria</taxon>
        <taxon>Anthozoa</taxon>
        <taxon>Octocorallia</taxon>
        <taxon>Malacalcyonacea</taxon>
        <taxon>Plexauridae</taxon>
        <taxon>Paramuricea</taxon>
    </lineage>
</organism>
<keyword evidence="3" id="KW-1185">Reference proteome</keyword>
<sequence>MDQHEEEIYYMQQYSRRDCVEIAGLPQQMGENTNDLVIKFGALIGLSLSETDISVSHRLPQSTGKESYSSRLRPRDGAASSSLNAANQFPKVIVKFTRREVKEAFYNGRKHLRDKTTQDIGM</sequence>
<proteinExistence type="predicted"/>
<dbReference type="Proteomes" id="UP001152795">
    <property type="component" value="Unassembled WGS sequence"/>
</dbReference>
<dbReference type="OrthoDB" id="7477775at2759"/>